<keyword evidence="1" id="KW-1188">Viral release from host cell</keyword>
<organism evidence="5 6">
    <name type="scientific">Secundilactobacillus pentosiphilus</name>
    <dbReference type="NCBI Taxonomy" id="1714682"/>
    <lineage>
        <taxon>Bacteria</taxon>
        <taxon>Bacillati</taxon>
        <taxon>Bacillota</taxon>
        <taxon>Bacilli</taxon>
        <taxon>Lactobacillales</taxon>
        <taxon>Lactobacillaceae</taxon>
        <taxon>Secundilactobacillus</taxon>
    </lineage>
</organism>
<feature type="region of interest" description="Disordered" evidence="2">
    <location>
        <begin position="112"/>
        <end position="133"/>
    </location>
</feature>
<gene>
    <name evidence="5" type="ORF">IWT25_00770</name>
</gene>
<dbReference type="InterPro" id="IPR041219">
    <property type="entry name" value="Phage_lysozyme2"/>
</dbReference>
<reference evidence="5 6" key="1">
    <citation type="submission" date="2015-11" db="EMBL/GenBank/DDBJ databases">
        <title>Draft genome sequences of new species of the genus Lactobacillus isolated from orchardgrass silage.</title>
        <authorList>
            <person name="Tohno M."/>
            <person name="Tanizawa Y."/>
            <person name="Arita M."/>
        </authorList>
    </citation>
    <scope>NUCLEOTIDE SEQUENCE [LARGE SCALE GENOMIC DNA]</scope>
    <source>
        <strain evidence="5 6">IWT25</strain>
    </source>
</reference>
<dbReference type="PANTHER" id="PTHR37813:SF1">
    <property type="entry name" value="FELS-2 PROPHAGE PROTEIN"/>
    <property type="match status" value="1"/>
</dbReference>
<evidence type="ECO:0000313" key="6">
    <source>
        <dbReference type="Proteomes" id="UP000198414"/>
    </source>
</evidence>
<dbReference type="Gene3D" id="1.10.530.10">
    <property type="match status" value="1"/>
</dbReference>
<feature type="domain" description="Phage tail tape measure protein" evidence="3">
    <location>
        <begin position="221"/>
        <end position="429"/>
    </location>
</feature>
<dbReference type="Gene3D" id="2.70.70.10">
    <property type="entry name" value="Glucose Permease (Domain IIA)"/>
    <property type="match status" value="1"/>
</dbReference>
<evidence type="ECO:0000259" key="4">
    <source>
        <dbReference type="Pfam" id="PF18013"/>
    </source>
</evidence>
<evidence type="ECO:0000256" key="2">
    <source>
        <dbReference type="SAM" id="MobiDB-lite"/>
    </source>
</evidence>
<name>A0A1Z5IUM0_9LACO</name>
<dbReference type="Pfam" id="PF10145">
    <property type="entry name" value="PhageMin_Tail"/>
    <property type="match status" value="1"/>
</dbReference>
<evidence type="ECO:0000256" key="1">
    <source>
        <dbReference type="ARBA" id="ARBA00022612"/>
    </source>
</evidence>
<dbReference type="Pfam" id="PF18013">
    <property type="entry name" value="Phage_lysozyme2"/>
    <property type="match status" value="1"/>
</dbReference>
<protein>
    <submittedName>
        <fullName evidence="5">Phage tail tape measure protein</fullName>
    </submittedName>
</protein>
<accession>A0A1Z5IUM0</accession>
<dbReference type="OrthoDB" id="2137849at2"/>
<dbReference type="NCBIfam" id="TIGR01760">
    <property type="entry name" value="tape_meas_TP901"/>
    <property type="match status" value="1"/>
</dbReference>
<proteinExistence type="predicted"/>
<dbReference type="Proteomes" id="UP000198414">
    <property type="component" value="Unassembled WGS sequence"/>
</dbReference>
<dbReference type="InterPro" id="IPR011055">
    <property type="entry name" value="Dup_hybrid_motif"/>
</dbReference>
<dbReference type="SUPFAM" id="SSF51261">
    <property type="entry name" value="Duplicated hybrid motif"/>
    <property type="match status" value="1"/>
</dbReference>
<feature type="compositionally biased region" description="Polar residues" evidence="2">
    <location>
        <begin position="1251"/>
        <end position="1261"/>
    </location>
</feature>
<sequence length="1923" mass="202080">MAGSLQSEDIGIQIKANLEVFSKIDEKFDALKAKTREISELTGNMFSSSKFSSMSRSLNTINNRFDSSTNNVKQLRGELTSLQSAFERNKSQLDGLSNVQKQYTTNTRSATKAIESHQSAVKRFNSTRTDDATRSINKTTSATQKMGNASKRLSETGSKFIRTGQSMAVTSTVIGAAMIKGANDAVKLQNQYRVITNLATYGGEKQAEAQRNVNKMQAQGTNYSVKYGVAQTKLSAGYEELIRRGYSTNQALATQKTFLQGALASGDDYTDVVHNATSAIEGFGLKSNNATTMAQHTKLAVNQMAYAADLTATDFQGMGDALRYVAATGRSANQSLSMTTSAIGILSNNGLEDTVAGTGLKKIINAFGSPNMARGQQATVMDQLGLKSSDFKQANGKLKSLADLMDIINNKTKNMGAADRMSVFHKFFGTTGQEAALILAKNTNQLRSLNNQVSRSQNMKGGGYIAQLSSKNLMSAQAQINIFKQAVNGLGVSFATTVLPNITDFIKGLDKMLLALNGASPATKKFVSYAIIGTAAIAPLSLAIGGLAKAISFARTAWLLLSGSMSKGLPAVATKSVASQTGDLTAATSGGSVGSRVARYGSAVGGIKGQWANSSLLGKASTVALGAGIGLQAANAFKDGVDTKRGGSELWNAGGQAVGGAIGFALGGPAGAMAGTAIGDAVTKAIDVHKIGKGLSDIPQEFTDGSLVKAFKNGETGSSHKYGVGTDGWFAKGAGTAWNAMFPWANAGDKYSKPKAPAPKPKLVREGIQRNDKADSTAGLNKSDTRYINQASKLETQANIAWASSAGKTYSTVKGTYDKLYALARDHAEKQLKTDKQGYNYLVKQGLLSSNSAKSAYNTDKSLYGKRLADLKANMKNLVSAETSGGKNREKAISKVNRQILSLTDAGGKRQQALSRSLTNRTTKLTTASLGKMISASNSAYKKTTSNANKTYRTEVSSANARYKKEVSIAKSTKGLSESQRKTIIAKAKNQRDKTVANAEQQRNDTVKWAQKQRSAVVHEAEKEAGEAANAFKVAAGDIATSIPTLIDSNVKAGLFSVQHSVSNTQAVKNYTQPGKTLAGARAKQTGTGHKSKSASPFGSFAAGGTIAKAQMAMVGEKGTELAYNPRTGLFRMLGTNGPTIERLQPGEQILNAKDTRKAFSGGIGAGKVLPGYADGTTKKLPKQTVATGAIGGNDNLSKTARQTKSSMKQISKSVTDGYSTSTKKSKKSISKFESNSKQSWKQISRDTKKTTQQIQRNTTGDFDDMQKGAQKNMNQLHSGMNSAAKATTKDFNSIFSRLGPYAHSGMSGAIGSLNGGIKGINSALSQFGGSHSVISPIHYAEGSKGPIREDQFAVLNDAQSGPRQEAVVRNNKLMFPQGENVYTPLQKNDEVLNGAQVKEIMDAMPHYAKGTKVNKTALRKLISNNSAHPQKVFATEFTDRVNNKSAKSPLSGGLRSLGKHGAAGVGNAWSAAAWNALSDAMSSGGSSAGGPVTHSPGGGWSVSSGFGSRGAVSGGFSQHDGVDYSGARTVHSMNTGTVQRIGGPPAGWGGGNGIGESVVIGGGGLNYIYQELNGKYGSGAKILVGKGDQVKAGQAIAILGSSATHVHVGATKHPMFSIGGSSTAGWLDPRTIKSSAIKVKKAKAKQNSALDKYVKKQLAPQIKWVSKNLTESDVGAFGLSGSIAARARTLADAIKKAYPSATNKGIAAVLGNWEFESGLNPGAINPGGGASGLGQWLGPRKSSLISYAQKHNMSWKNAGAQVDFALHGDGANSAILKRILRGTGSVASLANAFSSQWERGGYNAQHVAGARKIEGALKGFKNGGEPPVNKWSKVNEGGNFELFKPKTAGTVVDHKKSQKIVAGGGHTAKIEPHYDVHVEVKGGDSDAHILKLIKKALQSHDQELVTLVRAEVGDDAAYEFLG</sequence>
<dbReference type="EMBL" id="BCMI01000005">
    <property type="protein sequence ID" value="GAX05464.1"/>
    <property type="molecule type" value="Genomic_DNA"/>
</dbReference>
<dbReference type="RefSeq" id="WP_089120768.1">
    <property type="nucleotide sequence ID" value="NZ_BCMI01000005.1"/>
</dbReference>
<dbReference type="PANTHER" id="PTHR37813">
    <property type="entry name" value="FELS-2 PROPHAGE PROTEIN"/>
    <property type="match status" value="1"/>
</dbReference>
<evidence type="ECO:0000313" key="5">
    <source>
        <dbReference type="EMBL" id="GAX05464.1"/>
    </source>
</evidence>
<feature type="region of interest" description="Disordered" evidence="2">
    <location>
        <begin position="1185"/>
        <end position="1267"/>
    </location>
</feature>
<dbReference type="InterPro" id="IPR010090">
    <property type="entry name" value="Phage_tape_meas"/>
</dbReference>
<comment type="caution">
    <text evidence="5">The sequence shown here is derived from an EMBL/GenBank/DDBJ whole genome shotgun (WGS) entry which is preliminary data.</text>
</comment>
<feature type="compositionally biased region" description="Polar residues" evidence="2">
    <location>
        <begin position="112"/>
        <end position="127"/>
    </location>
</feature>
<feature type="domain" description="Phage tail lysozyme" evidence="4">
    <location>
        <begin position="1688"/>
        <end position="1807"/>
    </location>
</feature>
<feature type="compositionally biased region" description="Polar residues" evidence="2">
    <location>
        <begin position="1195"/>
        <end position="1219"/>
    </location>
</feature>
<evidence type="ECO:0000259" key="3">
    <source>
        <dbReference type="Pfam" id="PF10145"/>
    </source>
</evidence>
<dbReference type="CDD" id="cd12797">
    <property type="entry name" value="M23_peptidase"/>
    <property type="match status" value="1"/>
</dbReference>